<keyword evidence="9" id="KW-1185">Reference proteome</keyword>
<dbReference type="Gene3D" id="3.40.50.2300">
    <property type="match status" value="2"/>
</dbReference>
<dbReference type="InterPro" id="IPR050957">
    <property type="entry name" value="BMP_lipoprotein"/>
</dbReference>
<dbReference type="AlphaFoldDB" id="A0A249KHM1"/>
<dbReference type="RefSeq" id="WP_095673874.1">
    <property type="nucleotide sequence ID" value="NZ_CP016773.1"/>
</dbReference>
<reference evidence="8 9" key="1">
    <citation type="submission" date="2016-07" db="EMBL/GenBank/DDBJ databases">
        <title>High microdiversification within the ubiquitous acI lineage of Actinobacteria.</title>
        <authorList>
            <person name="Neuenschwander S.M."/>
            <person name="Salcher M."/>
            <person name="Ghai R."/>
            <person name="Pernthaler J."/>
        </authorList>
    </citation>
    <scope>NUCLEOTIDE SEQUENCE [LARGE SCALE GENOMIC DNA]</scope>
    <source>
        <strain evidence="8">MMS-IA-56</strain>
    </source>
</reference>
<dbReference type="PANTHER" id="PTHR34296:SF2">
    <property type="entry name" value="ABC TRANSPORTER GUANOSINE-BINDING PROTEIN NUPN"/>
    <property type="match status" value="1"/>
</dbReference>
<feature type="domain" description="ABC transporter substrate-binding protein PnrA-like" evidence="7">
    <location>
        <begin position="36"/>
        <end position="303"/>
    </location>
</feature>
<keyword evidence="5" id="KW-0449">Lipoprotein</keyword>
<feature type="chain" id="PRO_5012490366" evidence="6">
    <location>
        <begin position="27"/>
        <end position="353"/>
    </location>
</feature>
<accession>A0A249KHM1</accession>
<dbReference type="CDD" id="cd06354">
    <property type="entry name" value="PBP1_PrnA-like"/>
    <property type="match status" value="1"/>
</dbReference>
<dbReference type="PANTHER" id="PTHR34296">
    <property type="entry name" value="TRANSCRIPTIONAL ACTIVATOR PROTEIN MED"/>
    <property type="match status" value="1"/>
</dbReference>
<feature type="signal peptide" evidence="6">
    <location>
        <begin position="1"/>
        <end position="26"/>
    </location>
</feature>
<dbReference type="OrthoDB" id="9784230at2"/>
<evidence type="ECO:0000256" key="3">
    <source>
        <dbReference type="ARBA" id="ARBA00022729"/>
    </source>
</evidence>
<keyword evidence="2" id="KW-1003">Cell membrane</keyword>
<organism evidence="8 9">
    <name type="scientific">Candidatus Planktophila sulfonica</name>
    <dbReference type="NCBI Taxonomy" id="1884904"/>
    <lineage>
        <taxon>Bacteria</taxon>
        <taxon>Bacillati</taxon>
        <taxon>Actinomycetota</taxon>
        <taxon>Actinomycetes</taxon>
        <taxon>Candidatus Nanopelagicales</taxon>
        <taxon>Candidatus Nanopelagicaceae</taxon>
        <taxon>Candidatus Planktophila</taxon>
    </lineage>
</organism>
<evidence type="ECO:0000256" key="2">
    <source>
        <dbReference type="ARBA" id="ARBA00022475"/>
    </source>
</evidence>
<gene>
    <name evidence="8" type="ORF">A1sIA56_05230</name>
</gene>
<dbReference type="KEGG" id="psuf:A1sIA56_05230"/>
<evidence type="ECO:0000256" key="4">
    <source>
        <dbReference type="ARBA" id="ARBA00023136"/>
    </source>
</evidence>
<evidence type="ECO:0000256" key="1">
    <source>
        <dbReference type="ARBA" id="ARBA00004236"/>
    </source>
</evidence>
<evidence type="ECO:0000256" key="5">
    <source>
        <dbReference type="ARBA" id="ARBA00023288"/>
    </source>
</evidence>
<evidence type="ECO:0000313" key="9">
    <source>
        <dbReference type="Proteomes" id="UP000217215"/>
    </source>
</evidence>
<dbReference type="Pfam" id="PF02608">
    <property type="entry name" value="Bmp"/>
    <property type="match status" value="1"/>
</dbReference>
<comment type="subcellular location">
    <subcellularLocation>
        <location evidence="1">Cell membrane</location>
    </subcellularLocation>
</comment>
<evidence type="ECO:0000256" key="6">
    <source>
        <dbReference type="SAM" id="SignalP"/>
    </source>
</evidence>
<dbReference type="InterPro" id="IPR003760">
    <property type="entry name" value="PnrA-like"/>
</dbReference>
<sequence length="353" mass="36347">MKKTIKFVAVFAAAALAFGAAPAATAANATKACLALDTGGVDDKSFNASAWAGAQAAAKADKNVTVKYLSATTDADYAPNIKKLVDEKCNLIIGVGFLINSAIVAGAKANPTVNFAIVDQDGEDHGADGSVYPGTKFANLKPIEFSTNESAFQAGYVAAGVSKTAKVATYGGLNIPPVTIFMDGFAKGVAHYNKVKGKSVTVLGWDTAKKDGTFVGGFSDSAKALQISKNFEQQGADVIFPVAGGLGGATAGNSLTSKKSVVIWVDTDGYVAAPQYKKVLLTSVVKGVGTSVQAVIKDQAAGKFSATGYNGNLKNAGTFLAPYHDLIRMVPTKLRTEVTKLGNDIRSGKVSAK</sequence>
<keyword evidence="4" id="KW-0472">Membrane</keyword>
<dbReference type="Proteomes" id="UP000217215">
    <property type="component" value="Chromosome"/>
</dbReference>
<dbReference type="GO" id="GO:0005886">
    <property type="term" value="C:plasma membrane"/>
    <property type="evidence" value="ECO:0007669"/>
    <property type="project" value="UniProtKB-SubCell"/>
</dbReference>
<keyword evidence="3 6" id="KW-0732">Signal</keyword>
<dbReference type="EMBL" id="CP016773">
    <property type="protein sequence ID" value="ASY16291.1"/>
    <property type="molecule type" value="Genomic_DNA"/>
</dbReference>
<protein>
    <submittedName>
        <fullName evidence="8">Basic membrane protein A and related proteins</fullName>
    </submittedName>
</protein>
<evidence type="ECO:0000313" key="8">
    <source>
        <dbReference type="EMBL" id="ASY16291.1"/>
    </source>
</evidence>
<proteinExistence type="predicted"/>
<evidence type="ECO:0000259" key="7">
    <source>
        <dbReference type="Pfam" id="PF02608"/>
    </source>
</evidence>
<name>A0A249KHM1_9ACTN</name>